<comment type="subcellular location">
    <subcellularLocation>
        <location evidence="6">Cytoplasm</location>
    </subcellularLocation>
</comment>
<dbReference type="Gene3D" id="3.40.50.150">
    <property type="entry name" value="Vaccinia Virus protein VP39"/>
    <property type="match status" value="1"/>
</dbReference>
<evidence type="ECO:0000256" key="6">
    <source>
        <dbReference type="HAMAP-Rule" id="MF_00735"/>
    </source>
</evidence>
<keyword evidence="4 6" id="KW-0808">Transferase</keyword>
<dbReference type="GO" id="GO:0005737">
    <property type="term" value="C:cytoplasm"/>
    <property type="evidence" value="ECO:0007669"/>
    <property type="project" value="UniProtKB-SubCell"/>
</dbReference>
<dbReference type="GO" id="GO:0008276">
    <property type="term" value="F:protein methyltransferase activity"/>
    <property type="evidence" value="ECO:0007669"/>
    <property type="project" value="UniProtKB-UniRule"/>
</dbReference>
<accession>A0A6N7X7N4</accession>
<dbReference type="AlphaFoldDB" id="A0A6N7X7N4"/>
<evidence type="ECO:0000313" key="8">
    <source>
        <dbReference type="Proteomes" id="UP000469424"/>
    </source>
</evidence>
<dbReference type="Pfam" id="PF06325">
    <property type="entry name" value="PrmA"/>
    <property type="match status" value="1"/>
</dbReference>
<comment type="catalytic activity">
    <reaction evidence="6">
        <text>L-lysyl-[protein] + 3 S-adenosyl-L-methionine = N(6),N(6),N(6)-trimethyl-L-lysyl-[protein] + 3 S-adenosyl-L-homocysteine + 3 H(+)</text>
        <dbReference type="Rhea" id="RHEA:54192"/>
        <dbReference type="Rhea" id="RHEA-COMP:9752"/>
        <dbReference type="Rhea" id="RHEA-COMP:13826"/>
        <dbReference type="ChEBI" id="CHEBI:15378"/>
        <dbReference type="ChEBI" id="CHEBI:29969"/>
        <dbReference type="ChEBI" id="CHEBI:57856"/>
        <dbReference type="ChEBI" id="CHEBI:59789"/>
        <dbReference type="ChEBI" id="CHEBI:61961"/>
    </reaction>
</comment>
<organism evidence="7 8">
    <name type="scientific">Mogibacterium kristiansenii</name>
    <dbReference type="NCBI Taxonomy" id="2606708"/>
    <lineage>
        <taxon>Bacteria</taxon>
        <taxon>Bacillati</taxon>
        <taxon>Bacillota</taxon>
        <taxon>Clostridia</taxon>
        <taxon>Peptostreptococcales</taxon>
        <taxon>Anaerovoracaceae</taxon>
        <taxon>Mogibacterium</taxon>
    </lineage>
</organism>
<dbReference type="EMBL" id="VUNA01000007">
    <property type="protein sequence ID" value="MST70613.1"/>
    <property type="molecule type" value="Genomic_DNA"/>
</dbReference>
<dbReference type="GO" id="GO:0032259">
    <property type="term" value="P:methylation"/>
    <property type="evidence" value="ECO:0007669"/>
    <property type="project" value="UniProtKB-KW"/>
</dbReference>
<proteinExistence type="inferred from homology"/>
<dbReference type="CDD" id="cd02440">
    <property type="entry name" value="AdoMet_MTases"/>
    <property type="match status" value="1"/>
</dbReference>
<dbReference type="PANTHER" id="PTHR43648:SF1">
    <property type="entry name" value="ELECTRON TRANSFER FLAVOPROTEIN BETA SUBUNIT LYSINE METHYLTRANSFERASE"/>
    <property type="match status" value="1"/>
</dbReference>
<dbReference type="PIRSF" id="PIRSF000401">
    <property type="entry name" value="RPL11_MTase"/>
    <property type="match status" value="1"/>
</dbReference>
<sequence>MNYYELQIETAGPGVELVENELTELGITQFAVDDPNLDIQMMDEAWGTEYVDREEILARKDRSATVTVYTETLEEAEAIRRKLQDWMPAVRNRLASGVYGENLNADSLGSGKIRLTLRGDEEWKDKWKAYFKPTKITEHIVVCPSWEEYEPASDEEVVISIDPGMAFGTGTHETTALTTLLMEKYLEPGETVLDVGCGSGILSIIAARLGASRVLGIDIDDEAVTASEENGERNGVMDIARFQMGDLTEGVDFQADVVVANLLTHLVLRLSPDIPKHMLPGGRYVTSGILVEQEVSVVQALEELGFTVLETAEKGDWCCIAARL</sequence>
<evidence type="ECO:0000256" key="5">
    <source>
        <dbReference type="ARBA" id="ARBA00022691"/>
    </source>
</evidence>
<protein>
    <recommendedName>
        <fullName evidence="6">Ribosomal protein L11 methyltransferase</fullName>
        <shortName evidence="6">L11 Mtase</shortName>
        <ecNumber evidence="6">2.1.1.-</ecNumber>
    </recommendedName>
</protein>
<dbReference type="InterPro" id="IPR050078">
    <property type="entry name" value="Ribosomal_L11_MeTrfase_PrmA"/>
</dbReference>
<dbReference type="GO" id="GO:0005840">
    <property type="term" value="C:ribosome"/>
    <property type="evidence" value="ECO:0007669"/>
    <property type="project" value="UniProtKB-KW"/>
</dbReference>
<comment type="function">
    <text evidence="6">Methylates ribosomal protein L11.</text>
</comment>
<evidence type="ECO:0000256" key="3">
    <source>
        <dbReference type="ARBA" id="ARBA00022603"/>
    </source>
</evidence>
<dbReference type="NCBIfam" id="TIGR00406">
    <property type="entry name" value="prmA"/>
    <property type="match status" value="1"/>
</dbReference>
<feature type="binding site" evidence="6">
    <location>
        <position position="175"/>
    </location>
    <ligand>
        <name>S-adenosyl-L-methionine</name>
        <dbReference type="ChEBI" id="CHEBI:59789"/>
    </ligand>
</feature>
<comment type="similarity">
    <text evidence="1 6">Belongs to the methyltransferase superfamily. PrmA family.</text>
</comment>
<feature type="binding site" evidence="6">
    <location>
        <position position="261"/>
    </location>
    <ligand>
        <name>S-adenosyl-L-methionine</name>
        <dbReference type="ChEBI" id="CHEBI:59789"/>
    </ligand>
</feature>
<keyword evidence="8" id="KW-1185">Reference proteome</keyword>
<evidence type="ECO:0000256" key="4">
    <source>
        <dbReference type="ARBA" id="ARBA00022679"/>
    </source>
</evidence>
<evidence type="ECO:0000313" key="7">
    <source>
        <dbReference type="EMBL" id="MST70613.1"/>
    </source>
</evidence>
<dbReference type="InterPro" id="IPR004498">
    <property type="entry name" value="Ribosomal_PrmA_MeTrfase"/>
</dbReference>
<keyword evidence="2 6" id="KW-0963">Cytoplasm</keyword>
<dbReference type="Proteomes" id="UP000469424">
    <property type="component" value="Unassembled WGS sequence"/>
</dbReference>
<name>A0A6N7X7N4_9FIRM</name>
<dbReference type="SUPFAM" id="SSF53335">
    <property type="entry name" value="S-adenosyl-L-methionine-dependent methyltransferases"/>
    <property type="match status" value="1"/>
</dbReference>
<comment type="caution">
    <text evidence="7">The sequence shown here is derived from an EMBL/GenBank/DDBJ whole genome shotgun (WGS) entry which is preliminary data.</text>
</comment>
<dbReference type="PANTHER" id="PTHR43648">
    <property type="entry name" value="ELECTRON TRANSFER FLAVOPROTEIN BETA SUBUNIT LYSINE METHYLTRANSFERASE"/>
    <property type="match status" value="1"/>
</dbReference>
<feature type="binding site" evidence="6">
    <location>
        <position position="196"/>
    </location>
    <ligand>
        <name>S-adenosyl-L-methionine</name>
        <dbReference type="ChEBI" id="CHEBI:59789"/>
    </ligand>
</feature>
<evidence type="ECO:0000256" key="2">
    <source>
        <dbReference type="ARBA" id="ARBA00022490"/>
    </source>
</evidence>
<evidence type="ECO:0000256" key="1">
    <source>
        <dbReference type="ARBA" id="ARBA00009741"/>
    </source>
</evidence>
<reference evidence="7 8" key="1">
    <citation type="submission" date="2019-08" db="EMBL/GenBank/DDBJ databases">
        <title>In-depth cultivation of the pig gut microbiome towards novel bacterial diversity and tailored functional studies.</title>
        <authorList>
            <person name="Wylensek D."/>
            <person name="Hitch T.C.A."/>
            <person name="Clavel T."/>
        </authorList>
    </citation>
    <scope>NUCLEOTIDE SEQUENCE [LARGE SCALE GENOMIC DNA]</scope>
    <source>
        <strain evidence="7 8">WCA-MUC-591-APC-4B</strain>
    </source>
</reference>
<dbReference type="RefSeq" id="WP_154554179.1">
    <property type="nucleotide sequence ID" value="NZ_JBJESO010000012.1"/>
</dbReference>
<keyword evidence="7" id="KW-0687">Ribonucleoprotein</keyword>
<feature type="binding site" evidence="6">
    <location>
        <position position="218"/>
    </location>
    <ligand>
        <name>S-adenosyl-L-methionine</name>
        <dbReference type="ChEBI" id="CHEBI:59789"/>
    </ligand>
</feature>
<dbReference type="EC" id="2.1.1.-" evidence="6"/>
<keyword evidence="7" id="KW-0689">Ribosomal protein</keyword>
<dbReference type="InterPro" id="IPR029063">
    <property type="entry name" value="SAM-dependent_MTases_sf"/>
</dbReference>
<gene>
    <name evidence="6" type="primary">prmA</name>
    <name evidence="7" type="ORF">FYJ65_04525</name>
</gene>
<keyword evidence="3 6" id="KW-0489">Methyltransferase</keyword>
<dbReference type="HAMAP" id="MF_00735">
    <property type="entry name" value="Methyltr_PrmA"/>
    <property type="match status" value="1"/>
</dbReference>
<keyword evidence="5 6" id="KW-0949">S-adenosyl-L-methionine</keyword>